<name>A0AA40BSJ6_9PEZI</name>
<dbReference type="AlphaFoldDB" id="A0AA40BSJ6"/>
<evidence type="ECO:0000313" key="2">
    <source>
        <dbReference type="EMBL" id="KAK0739621.1"/>
    </source>
</evidence>
<reference evidence="2" key="1">
    <citation type="submission" date="2023-06" db="EMBL/GenBank/DDBJ databases">
        <title>Genome-scale phylogeny and comparative genomics of the fungal order Sordariales.</title>
        <authorList>
            <consortium name="Lawrence Berkeley National Laboratory"/>
            <person name="Hensen N."/>
            <person name="Bonometti L."/>
            <person name="Westerberg I."/>
            <person name="Brannstrom I.O."/>
            <person name="Guillou S."/>
            <person name="Cros-Aarteil S."/>
            <person name="Calhoun S."/>
            <person name="Haridas S."/>
            <person name="Kuo A."/>
            <person name="Mondo S."/>
            <person name="Pangilinan J."/>
            <person name="Riley R."/>
            <person name="Labutti K."/>
            <person name="Andreopoulos B."/>
            <person name="Lipzen A."/>
            <person name="Chen C."/>
            <person name="Yanf M."/>
            <person name="Daum C."/>
            <person name="Ng V."/>
            <person name="Clum A."/>
            <person name="Steindorff A."/>
            <person name="Ohm R."/>
            <person name="Martin F."/>
            <person name="Silar P."/>
            <person name="Natvig D."/>
            <person name="Lalanne C."/>
            <person name="Gautier V."/>
            <person name="Ament-Velasquez S.L."/>
            <person name="Kruys A."/>
            <person name="Hutchinson M.I."/>
            <person name="Powell A.J."/>
            <person name="Barry K."/>
            <person name="Miller A.N."/>
            <person name="Grigoriev I.V."/>
            <person name="Debuchy R."/>
            <person name="Gladieux P."/>
            <person name="Thoren M.H."/>
            <person name="Johannesson H."/>
        </authorList>
    </citation>
    <scope>NUCLEOTIDE SEQUENCE</scope>
    <source>
        <strain evidence="2">CBS 540.89</strain>
    </source>
</reference>
<feature type="transmembrane region" description="Helical" evidence="1">
    <location>
        <begin position="12"/>
        <end position="31"/>
    </location>
</feature>
<evidence type="ECO:0000256" key="1">
    <source>
        <dbReference type="SAM" id="Phobius"/>
    </source>
</evidence>
<organism evidence="2 3">
    <name type="scientific">Apiosordaria backusii</name>
    <dbReference type="NCBI Taxonomy" id="314023"/>
    <lineage>
        <taxon>Eukaryota</taxon>
        <taxon>Fungi</taxon>
        <taxon>Dikarya</taxon>
        <taxon>Ascomycota</taxon>
        <taxon>Pezizomycotina</taxon>
        <taxon>Sordariomycetes</taxon>
        <taxon>Sordariomycetidae</taxon>
        <taxon>Sordariales</taxon>
        <taxon>Lasiosphaeriaceae</taxon>
        <taxon>Apiosordaria</taxon>
    </lineage>
</organism>
<keyword evidence="1" id="KW-1133">Transmembrane helix</keyword>
<keyword evidence="1" id="KW-0472">Membrane</keyword>
<feature type="transmembrane region" description="Helical" evidence="1">
    <location>
        <begin position="57"/>
        <end position="77"/>
    </location>
</feature>
<keyword evidence="1" id="KW-0812">Transmembrane</keyword>
<dbReference type="Proteomes" id="UP001172159">
    <property type="component" value="Unassembled WGS sequence"/>
</dbReference>
<sequence>MPTPLDSAMRSRNAFLAFTGLVTGVAVWAIWGGDIFPTNPDPTGNPEDWSREDMRRWLAAVCCVVGGTVLSSSILTVQQRNLHPQDSDTREQLLERIKANMRIPRQ</sequence>
<dbReference type="EMBL" id="JAUKTV010000004">
    <property type="protein sequence ID" value="KAK0739621.1"/>
    <property type="molecule type" value="Genomic_DNA"/>
</dbReference>
<protein>
    <submittedName>
        <fullName evidence="2">Uncharacterized protein</fullName>
    </submittedName>
</protein>
<gene>
    <name evidence="2" type="ORF">B0T21DRAFT_362967</name>
</gene>
<proteinExistence type="predicted"/>
<accession>A0AA40BSJ6</accession>
<keyword evidence="3" id="KW-1185">Reference proteome</keyword>
<comment type="caution">
    <text evidence="2">The sequence shown here is derived from an EMBL/GenBank/DDBJ whole genome shotgun (WGS) entry which is preliminary data.</text>
</comment>
<evidence type="ECO:0000313" key="3">
    <source>
        <dbReference type="Proteomes" id="UP001172159"/>
    </source>
</evidence>